<proteinExistence type="predicted"/>
<dbReference type="OrthoDB" id="9970905at2"/>
<sequence precursor="true">MTRLKAFASIFALGAALTTALPASAQALGPNGIDLQPGRDCGIQVYLSNSSGIAIPKADVQLNGSYVFRLYQAIPTSDLNLSLSGRFNSNGARDTPLARSNFVLGYVVPGGYRGMDELRDAELGQDAMLVGSLAVYDQAGRLTCSTQQVDIMPMSLLTFSRPTVRQNRNRVAVSGPTPAEQAQARNAEANAARAANPSASMRLTAAQCARLRAARPAQCTYN</sequence>
<organism evidence="1 2">
    <name type="scientific">Maricaulis maris (strain MCS10)</name>
    <name type="common">Caulobacter maris</name>
    <dbReference type="NCBI Taxonomy" id="394221"/>
    <lineage>
        <taxon>Bacteria</taxon>
        <taxon>Pseudomonadati</taxon>
        <taxon>Pseudomonadota</taxon>
        <taxon>Alphaproteobacteria</taxon>
        <taxon>Maricaulales</taxon>
        <taxon>Maricaulaceae</taxon>
        <taxon>Maricaulis</taxon>
    </lineage>
</organism>
<evidence type="ECO:0000313" key="1">
    <source>
        <dbReference type="EMBL" id="ABI66465.1"/>
    </source>
</evidence>
<dbReference type="EMBL" id="CP000449">
    <property type="protein sequence ID" value="ABI66465.1"/>
    <property type="molecule type" value="Genomic_DNA"/>
</dbReference>
<gene>
    <name evidence="1" type="ordered locus">Mmar10_2173</name>
</gene>
<keyword evidence="2" id="KW-1185">Reference proteome</keyword>
<dbReference type="STRING" id="394221.Mmar10_2173"/>
<accession>Q0AMM2</accession>
<reference evidence="1 2" key="1">
    <citation type="submission" date="2006-08" db="EMBL/GenBank/DDBJ databases">
        <title>Complete sequence of Maricaulis maris MCS10.</title>
        <authorList>
            <consortium name="US DOE Joint Genome Institute"/>
            <person name="Copeland A."/>
            <person name="Lucas S."/>
            <person name="Lapidus A."/>
            <person name="Barry K."/>
            <person name="Detter J.C."/>
            <person name="Glavina del Rio T."/>
            <person name="Hammon N."/>
            <person name="Israni S."/>
            <person name="Dalin E."/>
            <person name="Tice H."/>
            <person name="Pitluck S."/>
            <person name="Saunders E."/>
            <person name="Brettin T."/>
            <person name="Bruce D."/>
            <person name="Han C."/>
            <person name="Tapia R."/>
            <person name="Gilna P."/>
            <person name="Schmutz J."/>
            <person name="Larimer F."/>
            <person name="Land M."/>
            <person name="Hauser L."/>
            <person name="Kyrpides N."/>
            <person name="Mikhailova N."/>
            <person name="Viollier P."/>
            <person name="Stephens C."/>
            <person name="Richardson P."/>
        </authorList>
    </citation>
    <scope>NUCLEOTIDE SEQUENCE [LARGE SCALE GENOMIC DNA]</scope>
    <source>
        <strain evidence="1 2">MCS10</strain>
    </source>
</reference>
<dbReference type="KEGG" id="mmr:Mmar10_2173"/>
<dbReference type="AlphaFoldDB" id="Q0AMM2"/>
<protein>
    <submittedName>
        <fullName evidence="1">Uncharacterized protein</fullName>
    </submittedName>
</protein>
<evidence type="ECO:0000313" key="2">
    <source>
        <dbReference type="Proteomes" id="UP000001964"/>
    </source>
</evidence>
<dbReference type="HOGENOM" id="CLU_1244093_0_0_5"/>
<name>Q0AMM2_MARMM</name>
<dbReference type="RefSeq" id="WP_011644110.1">
    <property type="nucleotide sequence ID" value="NC_008347.1"/>
</dbReference>
<dbReference type="Proteomes" id="UP000001964">
    <property type="component" value="Chromosome"/>
</dbReference>